<dbReference type="InterPro" id="IPR008207">
    <property type="entry name" value="Sig_transdc_His_kin_Hpt_dom"/>
</dbReference>
<proteinExistence type="predicted"/>
<dbReference type="KEGG" id="awd:AWOD_II_1177"/>
<accession>A0A090IB99</accession>
<feature type="domain" description="HPt" evidence="3">
    <location>
        <begin position="9"/>
        <end position="104"/>
    </location>
</feature>
<dbReference type="EMBL" id="LN554847">
    <property type="protein sequence ID" value="CED57792.1"/>
    <property type="molecule type" value="Genomic_DNA"/>
</dbReference>
<dbReference type="Pfam" id="PF01627">
    <property type="entry name" value="Hpt"/>
    <property type="match status" value="1"/>
</dbReference>
<dbReference type="HOGENOM" id="CLU_172638_0_0_6"/>
<dbReference type="AlphaFoldDB" id="A0A090IB99"/>
<organism evidence="4 5">
    <name type="scientific">Aliivibrio wodanis</name>
    <dbReference type="NCBI Taxonomy" id="80852"/>
    <lineage>
        <taxon>Bacteria</taxon>
        <taxon>Pseudomonadati</taxon>
        <taxon>Pseudomonadota</taxon>
        <taxon>Gammaproteobacteria</taxon>
        <taxon>Vibrionales</taxon>
        <taxon>Vibrionaceae</taxon>
        <taxon>Aliivibrio</taxon>
    </lineage>
</organism>
<keyword evidence="1" id="KW-0902">Two-component regulatory system</keyword>
<dbReference type="Proteomes" id="UP000032427">
    <property type="component" value="Chromosome 2"/>
</dbReference>
<dbReference type="InterPro" id="IPR036641">
    <property type="entry name" value="HPT_dom_sf"/>
</dbReference>
<dbReference type="PROSITE" id="PS50894">
    <property type="entry name" value="HPT"/>
    <property type="match status" value="1"/>
</dbReference>
<sequence>MLEEIFDGDKEITEQLFELYLSENSTTSQTLLKQYKTEDLSGLFHTVHTLSGALGNLCEVDILPAIKTIEAATRANTKPEQSIVTTVIEGLEQIQKQMEEHLAH</sequence>
<evidence type="ECO:0000256" key="1">
    <source>
        <dbReference type="ARBA" id="ARBA00023012"/>
    </source>
</evidence>
<evidence type="ECO:0000313" key="4">
    <source>
        <dbReference type="EMBL" id="CED57792.1"/>
    </source>
</evidence>
<dbReference type="GO" id="GO:0004672">
    <property type="term" value="F:protein kinase activity"/>
    <property type="evidence" value="ECO:0007669"/>
    <property type="project" value="UniProtKB-ARBA"/>
</dbReference>
<feature type="modified residue" description="Phosphohistidine" evidence="2">
    <location>
        <position position="48"/>
    </location>
</feature>
<evidence type="ECO:0000256" key="2">
    <source>
        <dbReference type="PROSITE-ProRule" id="PRU00110"/>
    </source>
</evidence>
<dbReference type="Gene3D" id="1.20.120.160">
    <property type="entry name" value="HPT domain"/>
    <property type="match status" value="1"/>
</dbReference>
<evidence type="ECO:0000313" key="5">
    <source>
        <dbReference type="Proteomes" id="UP000032427"/>
    </source>
</evidence>
<dbReference type="GO" id="GO:0000160">
    <property type="term" value="P:phosphorelay signal transduction system"/>
    <property type="evidence" value="ECO:0007669"/>
    <property type="project" value="UniProtKB-KW"/>
</dbReference>
<dbReference type="OrthoDB" id="6401882at2"/>
<dbReference type="PATRIC" id="fig|80852.17.peg.3983"/>
<reference evidence="5" key="1">
    <citation type="submission" date="2014-09" db="EMBL/GenBank/DDBJ databases">
        <authorList>
            <person name="Hjerde E."/>
        </authorList>
    </citation>
    <scope>NUCLEOTIDE SEQUENCE [LARGE SCALE GENOMIC DNA]</scope>
    <source>
        <strain evidence="5">06/09/139</strain>
    </source>
</reference>
<dbReference type="SUPFAM" id="SSF47226">
    <property type="entry name" value="Histidine-containing phosphotransfer domain, HPT domain"/>
    <property type="match status" value="1"/>
</dbReference>
<keyword evidence="5" id="KW-1185">Reference proteome</keyword>
<evidence type="ECO:0000259" key="3">
    <source>
        <dbReference type="PROSITE" id="PS50894"/>
    </source>
</evidence>
<protein>
    <recommendedName>
        <fullName evidence="3">HPt domain-containing protein</fullName>
    </recommendedName>
</protein>
<gene>
    <name evidence="4" type="ORF">AWOD_II_1177</name>
</gene>
<keyword evidence="2" id="KW-0597">Phosphoprotein</keyword>
<name>A0A090IB99_9GAMM</name>